<dbReference type="Proteomes" id="UP000618943">
    <property type="component" value="Unassembled WGS sequence"/>
</dbReference>
<evidence type="ECO:0000259" key="3">
    <source>
        <dbReference type="PROSITE" id="PS50801"/>
    </source>
</evidence>
<sequence length="117" mass="12986">MQQQIQLTVDGIAIIRLQGDLDHHAANRIREDISQAIYQGSIHAIIWNLGDLQFMDSAGIGLILGRMRDLAPINGQTVILNPSATMQKIFQFSGLSKYIWQDTEDQVIRTLGGILNG</sequence>
<accession>A0ABS1H4P5</accession>
<dbReference type="PANTHER" id="PTHR33495">
    <property type="entry name" value="ANTI-SIGMA FACTOR ANTAGONIST TM_1081-RELATED-RELATED"/>
    <property type="match status" value="1"/>
</dbReference>
<dbReference type="RefSeq" id="WP_100796603.1">
    <property type="nucleotide sequence ID" value="NZ_JAEOAH010000005.1"/>
</dbReference>
<dbReference type="PROSITE" id="PS50801">
    <property type="entry name" value="STAS"/>
    <property type="match status" value="1"/>
</dbReference>
<dbReference type="NCBIfam" id="TIGR00377">
    <property type="entry name" value="ant_ant_sig"/>
    <property type="match status" value="1"/>
</dbReference>
<dbReference type="Gene3D" id="3.30.750.24">
    <property type="entry name" value="STAS domain"/>
    <property type="match status" value="1"/>
</dbReference>
<dbReference type="InterPro" id="IPR036513">
    <property type="entry name" value="STAS_dom_sf"/>
</dbReference>
<proteinExistence type="inferred from homology"/>
<name>A0ABS1H4P5_9BACL</name>
<evidence type="ECO:0000256" key="2">
    <source>
        <dbReference type="RuleBase" id="RU003749"/>
    </source>
</evidence>
<gene>
    <name evidence="4" type="ORF">JFL43_05295</name>
</gene>
<evidence type="ECO:0000313" key="4">
    <source>
        <dbReference type="EMBL" id="MBK3494279.1"/>
    </source>
</evidence>
<comment type="similarity">
    <text evidence="1 2">Belongs to the anti-sigma-factor antagonist family.</text>
</comment>
<dbReference type="SUPFAM" id="SSF52091">
    <property type="entry name" value="SpoIIaa-like"/>
    <property type="match status" value="1"/>
</dbReference>
<organism evidence="4 5">
    <name type="scientific">Viridibacillus soli</name>
    <dbReference type="NCBI Taxonomy" id="2798301"/>
    <lineage>
        <taxon>Bacteria</taxon>
        <taxon>Bacillati</taxon>
        <taxon>Bacillota</taxon>
        <taxon>Bacilli</taxon>
        <taxon>Bacillales</taxon>
        <taxon>Caryophanaceae</taxon>
        <taxon>Viridibacillus</taxon>
    </lineage>
</organism>
<feature type="domain" description="STAS" evidence="3">
    <location>
        <begin position="2"/>
        <end position="117"/>
    </location>
</feature>
<comment type="caution">
    <text evidence="4">The sequence shown here is derived from an EMBL/GenBank/DDBJ whole genome shotgun (WGS) entry which is preliminary data.</text>
</comment>
<dbReference type="Pfam" id="PF01740">
    <property type="entry name" value="STAS"/>
    <property type="match status" value="1"/>
</dbReference>
<dbReference type="EMBL" id="JAEOAH010000005">
    <property type="protein sequence ID" value="MBK3494279.1"/>
    <property type="molecule type" value="Genomic_DNA"/>
</dbReference>
<protein>
    <recommendedName>
        <fullName evidence="2">Anti-sigma factor antagonist</fullName>
    </recommendedName>
</protein>
<dbReference type="InterPro" id="IPR002645">
    <property type="entry name" value="STAS_dom"/>
</dbReference>
<dbReference type="InterPro" id="IPR003658">
    <property type="entry name" value="Anti-sigma_ant"/>
</dbReference>
<reference evidence="4 5" key="1">
    <citation type="submission" date="2020-12" db="EMBL/GenBank/DDBJ databases">
        <title>YIM B01967 draft genome.</title>
        <authorList>
            <person name="Yan X."/>
        </authorList>
    </citation>
    <scope>NUCLEOTIDE SEQUENCE [LARGE SCALE GENOMIC DNA]</scope>
    <source>
        <strain evidence="4 5">YIM B01967</strain>
    </source>
</reference>
<evidence type="ECO:0000313" key="5">
    <source>
        <dbReference type="Proteomes" id="UP000618943"/>
    </source>
</evidence>
<evidence type="ECO:0000256" key="1">
    <source>
        <dbReference type="ARBA" id="ARBA00009013"/>
    </source>
</evidence>
<keyword evidence="5" id="KW-1185">Reference proteome</keyword>